<keyword evidence="4" id="KW-0762">Sugar transport</keyword>
<dbReference type="InterPro" id="IPR035895">
    <property type="entry name" value="HPr-like_sf"/>
</dbReference>
<dbReference type="PANTHER" id="PTHR33705">
    <property type="entry name" value="PHOSPHOCARRIER PROTEIN HPR"/>
    <property type="match status" value="1"/>
</dbReference>
<evidence type="ECO:0000256" key="5">
    <source>
        <dbReference type="ARBA" id="ARBA00033055"/>
    </source>
</evidence>
<evidence type="ECO:0000313" key="9">
    <source>
        <dbReference type="Proteomes" id="UP000192917"/>
    </source>
</evidence>
<dbReference type="PROSITE" id="PS51350">
    <property type="entry name" value="PTS_HPR_DOM"/>
    <property type="match status" value="1"/>
</dbReference>
<keyword evidence="3" id="KW-0813">Transport</keyword>
<dbReference type="Pfam" id="PF00381">
    <property type="entry name" value="PTS-HPr"/>
    <property type="match status" value="1"/>
</dbReference>
<protein>
    <recommendedName>
        <fullName evidence="2">Phosphocarrier protein HPr</fullName>
    </recommendedName>
    <alternativeName>
        <fullName evidence="5">Histidine-containing protein</fullName>
    </alternativeName>
</protein>
<dbReference type="PROSITE" id="PS00369">
    <property type="entry name" value="PTS_HPR_HIS"/>
    <property type="match status" value="1"/>
</dbReference>
<dbReference type="InterPro" id="IPR000032">
    <property type="entry name" value="HPr-like"/>
</dbReference>
<dbReference type="SUPFAM" id="SSF55594">
    <property type="entry name" value="HPr-like"/>
    <property type="match status" value="1"/>
</dbReference>
<evidence type="ECO:0000256" key="2">
    <source>
        <dbReference type="ARBA" id="ARBA00020422"/>
    </source>
</evidence>
<feature type="region of interest" description="Disordered" evidence="6">
    <location>
        <begin position="1"/>
        <end position="27"/>
    </location>
</feature>
<gene>
    <name evidence="8" type="ORF">SAMN05428998_12031</name>
</gene>
<dbReference type="EMBL" id="FWZX01000020">
    <property type="protein sequence ID" value="SMF55202.1"/>
    <property type="molecule type" value="Genomic_DNA"/>
</dbReference>
<dbReference type="InterPro" id="IPR050399">
    <property type="entry name" value="HPr"/>
</dbReference>
<evidence type="ECO:0000256" key="6">
    <source>
        <dbReference type="SAM" id="MobiDB-lite"/>
    </source>
</evidence>
<dbReference type="PRINTS" id="PR00107">
    <property type="entry name" value="PHOSPHOCPHPR"/>
</dbReference>
<evidence type="ECO:0000256" key="3">
    <source>
        <dbReference type="ARBA" id="ARBA00022448"/>
    </source>
</evidence>
<dbReference type="InterPro" id="IPR001020">
    <property type="entry name" value="PTS_HPr_His_P_site"/>
</dbReference>
<reference evidence="8 9" key="1">
    <citation type="submission" date="2017-04" db="EMBL/GenBank/DDBJ databases">
        <authorList>
            <person name="Afonso C.L."/>
            <person name="Miller P.J."/>
            <person name="Scott M.A."/>
            <person name="Spackman E."/>
            <person name="Goraichik I."/>
            <person name="Dimitrov K.M."/>
            <person name="Suarez D.L."/>
            <person name="Swayne D.E."/>
        </authorList>
    </citation>
    <scope>NUCLEOTIDE SEQUENCE [LARGE SCALE GENOMIC DNA]</scope>
    <source>
        <strain evidence="8 9">USBA 355</strain>
    </source>
</reference>
<dbReference type="Gene3D" id="3.30.1340.10">
    <property type="entry name" value="HPr-like"/>
    <property type="match status" value="1"/>
</dbReference>
<dbReference type="RefSeq" id="WP_200808603.1">
    <property type="nucleotide sequence ID" value="NZ_FWZX01000020.1"/>
</dbReference>
<evidence type="ECO:0000259" key="7">
    <source>
        <dbReference type="PROSITE" id="PS51350"/>
    </source>
</evidence>
<comment type="function">
    <text evidence="1">General (non sugar-specific) component of the phosphoenolpyruvate-dependent sugar phosphotransferase system (sugar PTS). This major carbohydrate active-transport system catalyzes the phosphorylation of incoming sugar substrates concomitantly with their translocation across the cell membrane. The phosphoryl group from phosphoenolpyruvate (PEP) is transferred to the phosphoryl carrier protein HPr by enzyme I. Phospho-HPr then transfers it to the PTS EIIA domain.</text>
</comment>
<keyword evidence="9" id="KW-1185">Reference proteome</keyword>
<organism evidence="8 9">
    <name type="scientific">Tistlia consotensis USBA 355</name>
    <dbReference type="NCBI Taxonomy" id="560819"/>
    <lineage>
        <taxon>Bacteria</taxon>
        <taxon>Pseudomonadati</taxon>
        <taxon>Pseudomonadota</taxon>
        <taxon>Alphaproteobacteria</taxon>
        <taxon>Rhodospirillales</taxon>
        <taxon>Rhodovibrionaceae</taxon>
        <taxon>Tistlia</taxon>
    </lineage>
</organism>
<feature type="domain" description="HPr" evidence="7">
    <location>
        <begin position="14"/>
        <end position="102"/>
    </location>
</feature>
<name>A0A1Y6CGS2_9PROT</name>
<evidence type="ECO:0000256" key="4">
    <source>
        <dbReference type="ARBA" id="ARBA00022597"/>
    </source>
</evidence>
<proteinExistence type="predicted"/>
<sequence length="102" mass="10244">MTEGAGGAAAATPIAEGSATLGDPTGLHARPAVKLTKQAKGFEAEVQVRAGEAGTWVNAKSPNAVMKLKAGHGERLFFRADGADAEAAVAALVALVERDFAG</sequence>
<dbReference type="NCBIfam" id="TIGR01003">
    <property type="entry name" value="PTS_HPr_family"/>
    <property type="match status" value="1"/>
</dbReference>
<dbReference type="STRING" id="560819.SAMN05428998_12031"/>
<evidence type="ECO:0000313" key="8">
    <source>
        <dbReference type="EMBL" id="SMF55202.1"/>
    </source>
</evidence>
<evidence type="ECO:0000256" key="1">
    <source>
        <dbReference type="ARBA" id="ARBA00003681"/>
    </source>
</evidence>
<accession>A0A1Y6CGS2</accession>
<dbReference type="AlphaFoldDB" id="A0A1Y6CGS2"/>
<dbReference type="Proteomes" id="UP000192917">
    <property type="component" value="Unassembled WGS sequence"/>
</dbReference>
<dbReference type="PANTHER" id="PTHR33705:SF1">
    <property type="entry name" value="PHOSPHOCARRIER PROTEIN HPR"/>
    <property type="match status" value="1"/>
</dbReference>
<dbReference type="CDD" id="cd00367">
    <property type="entry name" value="PTS-HPr_like"/>
    <property type="match status" value="1"/>
</dbReference>